<name>A0AAV3PEU0_LITER</name>
<dbReference type="Proteomes" id="UP001454036">
    <property type="component" value="Unassembled WGS sequence"/>
</dbReference>
<evidence type="ECO:0000313" key="2">
    <source>
        <dbReference type="Proteomes" id="UP001454036"/>
    </source>
</evidence>
<dbReference type="AlphaFoldDB" id="A0AAV3PEU0"/>
<sequence>MNLKVQVLLAHLKNITGDPISDVEQTYHLILNQMNEERALGAPYLVACYDYATLGCLGGLQLFPLLLGQARWTYLLRDLKEFMVASGLVDALATGSSFYIWTNGTLWSKLDRVLMNPDLGLLLAYEAYF</sequence>
<evidence type="ECO:0000313" key="1">
    <source>
        <dbReference type="EMBL" id="GAA0148557.1"/>
    </source>
</evidence>
<reference evidence="1 2" key="1">
    <citation type="submission" date="2024-01" db="EMBL/GenBank/DDBJ databases">
        <title>The complete chloroplast genome sequence of Lithospermum erythrorhizon: insights into the phylogenetic relationship among Boraginaceae species and the maternal lineages of purple gromwells.</title>
        <authorList>
            <person name="Okada T."/>
            <person name="Watanabe K."/>
        </authorList>
    </citation>
    <scope>NUCLEOTIDE SEQUENCE [LARGE SCALE GENOMIC DNA]</scope>
</reference>
<protein>
    <submittedName>
        <fullName evidence="1">Uncharacterized protein</fullName>
    </submittedName>
</protein>
<dbReference type="EMBL" id="BAABME010001256">
    <property type="protein sequence ID" value="GAA0148557.1"/>
    <property type="molecule type" value="Genomic_DNA"/>
</dbReference>
<organism evidence="1 2">
    <name type="scientific">Lithospermum erythrorhizon</name>
    <name type="common">Purple gromwell</name>
    <name type="synonym">Lithospermum officinale var. erythrorhizon</name>
    <dbReference type="NCBI Taxonomy" id="34254"/>
    <lineage>
        <taxon>Eukaryota</taxon>
        <taxon>Viridiplantae</taxon>
        <taxon>Streptophyta</taxon>
        <taxon>Embryophyta</taxon>
        <taxon>Tracheophyta</taxon>
        <taxon>Spermatophyta</taxon>
        <taxon>Magnoliopsida</taxon>
        <taxon>eudicotyledons</taxon>
        <taxon>Gunneridae</taxon>
        <taxon>Pentapetalae</taxon>
        <taxon>asterids</taxon>
        <taxon>lamiids</taxon>
        <taxon>Boraginales</taxon>
        <taxon>Boraginaceae</taxon>
        <taxon>Boraginoideae</taxon>
        <taxon>Lithospermeae</taxon>
        <taxon>Lithospermum</taxon>
    </lineage>
</organism>
<comment type="caution">
    <text evidence="1">The sequence shown here is derived from an EMBL/GenBank/DDBJ whole genome shotgun (WGS) entry which is preliminary data.</text>
</comment>
<gene>
    <name evidence="1" type="ORF">LIER_07962</name>
</gene>
<proteinExistence type="predicted"/>
<keyword evidence="2" id="KW-1185">Reference proteome</keyword>
<accession>A0AAV3PEU0</accession>